<dbReference type="GO" id="GO:0006406">
    <property type="term" value="P:mRNA export from nucleus"/>
    <property type="evidence" value="ECO:0007669"/>
    <property type="project" value="TreeGrafter"/>
</dbReference>
<comment type="subcellular location">
    <subcellularLocation>
        <location evidence="1 9">Nucleus</location>
        <location evidence="1 9">Nuclear pore complex</location>
    </subcellularLocation>
</comment>
<evidence type="ECO:0000256" key="1">
    <source>
        <dbReference type="ARBA" id="ARBA00004567"/>
    </source>
</evidence>
<dbReference type="GeneID" id="20086572"/>
<keyword evidence="9" id="KW-0472">Membrane</keyword>
<keyword evidence="3 9" id="KW-0813">Transport</keyword>
<protein>
    <recommendedName>
        <fullName evidence="9">Nuclear pore complex protein Nup85</fullName>
    </recommendedName>
</protein>
<dbReference type="GO" id="GO:0017056">
    <property type="term" value="F:structural constituent of nuclear pore"/>
    <property type="evidence" value="ECO:0007669"/>
    <property type="project" value="TreeGrafter"/>
</dbReference>
<evidence type="ECO:0000256" key="2">
    <source>
        <dbReference type="ARBA" id="ARBA00005573"/>
    </source>
</evidence>
<evidence type="ECO:0000256" key="5">
    <source>
        <dbReference type="ARBA" id="ARBA00022927"/>
    </source>
</evidence>
<dbReference type="eggNOG" id="KOG2271">
    <property type="taxonomic scope" value="Eukaryota"/>
</dbReference>
<evidence type="ECO:0000256" key="4">
    <source>
        <dbReference type="ARBA" id="ARBA00022816"/>
    </source>
</evidence>
<comment type="subunit">
    <text evidence="9">Component of the nuclear pore complex (NPC).</text>
</comment>
<dbReference type="RefSeq" id="XP_008873840.1">
    <property type="nucleotide sequence ID" value="XM_008875618.1"/>
</dbReference>
<dbReference type="Pfam" id="PF07575">
    <property type="entry name" value="Nucleopor_Nup85"/>
    <property type="match status" value="1"/>
</dbReference>
<evidence type="ECO:0000256" key="6">
    <source>
        <dbReference type="ARBA" id="ARBA00023010"/>
    </source>
</evidence>
<dbReference type="OrthoDB" id="17644at2759"/>
<evidence type="ECO:0000256" key="7">
    <source>
        <dbReference type="ARBA" id="ARBA00023132"/>
    </source>
</evidence>
<dbReference type="VEuPathDB" id="FungiDB:H310_09522"/>
<evidence type="ECO:0000256" key="8">
    <source>
        <dbReference type="ARBA" id="ARBA00023242"/>
    </source>
</evidence>
<dbReference type="GO" id="GO:0045893">
    <property type="term" value="P:positive regulation of DNA-templated transcription"/>
    <property type="evidence" value="ECO:0007669"/>
    <property type="project" value="TreeGrafter"/>
</dbReference>
<name>A0A024TVI0_9STRA</name>
<evidence type="ECO:0000256" key="9">
    <source>
        <dbReference type="RuleBase" id="RU365073"/>
    </source>
</evidence>
<dbReference type="GO" id="GO:0031965">
    <property type="term" value="C:nuclear membrane"/>
    <property type="evidence" value="ECO:0007669"/>
    <property type="project" value="UniProtKB-UniRule"/>
</dbReference>
<sequence>MGWPTADAPDIAMTLDAAPLDKAVKNLISEASVVFARLSSGSTSVQDAACAYRSALHTCVRDMECGNELSEVVKASLALLHLCEILYLSNSSTLLPYAFGAWMQEHYGSVELEELDDAFLQLQGHVSLDMSDDDAAYWPTIIQLVVSGNGRKAWELLSRTLSSLHSKYAASLDSIRHLLFHMPTTSSDASFNWAAWHDAIDHLLHNDPLVLSDSHIRLLLELLSGQHLDQHARSWHQLVVAKCLLEDPKSHLSSAATGRRIVQRLETAFPSALPPFEQIVLLLLQYDLTTALDHIHDLSAASFPWFLAHLSDLLIRQRELAPTESFVLAFVQASLVPTLSSRSSLWPLVPLYLEQCPLKGGALILELVHRLPVESDYTATKLLDVCATYNLPKAAAAIATRRGQWWESKQKVAIALTWYLRANNVDGIHALCESIVQNPSQHGQLEAAAKVLSTEAPTFSPIVSFVVQYYNVTLVLRDLTHLQQTADDSSTNSSHPKLHVVQRDAARRLGDLCTQCNIPRHLWHSTWASIVPLVHLSPPVFSSHELFGLLEALQDHEISLDGSGTDDKSLVATLQHAIAVGLSQTMLVDV</sequence>
<proteinExistence type="inferred from homology"/>
<dbReference type="InterPro" id="IPR011502">
    <property type="entry name" value="Nucleoporin_Nup85"/>
</dbReference>
<keyword evidence="6 9" id="KW-0811">Translocation</keyword>
<organism evidence="10">
    <name type="scientific">Aphanomyces invadans</name>
    <dbReference type="NCBI Taxonomy" id="157072"/>
    <lineage>
        <taxon>Eukaryota</taxon>
        <taxon>Sar</taxon>
        <taxon>Stramenopiles</taxon>
        <taxon>Oomycota</taxon>
        <taxon>Saprolegniomycetes</taxon>
        <taxon>Saprolegniales</taxon>
        <taxon>Verrucalvaceae</taxon>
        <taxon>Aphanomyces</taxon>
    </lineage>
</organism>
<dbReference type="STRING" id="157072.A0A024TVI0"/>
<dbReference type="PANTHER" id="PTHR13373:SF21">
    <property type="entry name" value="NUCLEAR PORE COMPLEX PROTEIN NUP85"/>
    <property type="match status" value="1"/>
</dbReference>
<reference evidence="10" key="1">
    <citation type="submission" date="2013-12" db="EMBL/GenBank/DDBJ databases">
        <title>The Genome Sequence of Aphanomyces invadans NJM9701.</title>
        <authorList>
            <consortium name="The Broad Institute Genomics Platform"/>
            <person name="Russ C."/>
            <person name="Tyler B."/>
            <person name="van West P."/>
            <person name="Dieguez-Uribeondo J."/>
            <person name="Young S.K."/>
            <person name="Zeng Q."/>
            <person name="Gargeya S."/>
            <person name="Fitzgerald M."/>
            <person name="Abouelleil A."/>
            <person name="Alvarado L."/>
            <person name="Chapman S.B."/>
            <person name="Gainer-Dewar J."/>
            <person name="Goldberg J."/>
            <person name="Griggs A."/>
            <person name="Gujja S."/>
            <person name="Hansen M."/>
            <person name="Howarth C."/>
            <person name="Imamovic A."/>
            <person name="Ireland A."/>
            <person name="Larimer J."/>
            <person name="McCowan C."/>
            <person name="Murphy C."/>
            <person name="Pearson M."/>
            <person name="Poon T.W."/>
            <person name="Priest M."/>
            <person name="Roberts A."/>
            <person name="Saif S."/>
            <person name="Shea T."/>
            <person name="Sykes S."/>
            <person name="Wortman J."/>
            <person name="Nusbaum C."/>
            <person name="Birren B."/>
        </authorList>
    </citation>
    <scope>NUCLEOTIDE SEQUENCE [LARGE SCALE GENOMIC DNA]</scope>
    <source>
        <strain evidence="10">NJM9701</strain>
    </source>
</reference>
<comment type="function">
    <text evidence="9">Functions as a component of the nuclear pore complex (NPC).</text>
</comment>
<evidence type="ECO:0000256" key="3">
    <source>
        <dbReference type="ARBA" id="ARBA00022448"/>
    </source>
</evidence>
<accession>A0A024TVI0</accession>
<gene>
    <name evidence="10" type="ORF">H310_09522</name>
</gene>
<keyword evidence="4 9" id="KW-0509">mRNA transport</keyword>
<dbReference type="EMBL" id="KI913972">
    <property type="protein sequence ID" value="ETV97631.1"/>
    <property type="molecule type" value="Genomic_DNA"/>
</dbReference>
<dbReference type="GO" id="GO:0006606">
    <property type="term" value="P:protein import into nucleus"/>
    <property type="evidence" value="ECO:0007669"/>
    <property type="project" value="TreeGrafter"/>
</dbReference>
<evidence type="ECO:0000313" key="10">
    <source>
        <dbReference type="EMBL" id="ETV97631.1"/>
    </source>
</evidence>
<dbReference type="AlphaFoldDB" id="A0A024TVI0"/>
<comment type="similarity">
    <text evidence="2 9">Belongs to the nucleoporin Nup85 family.</text>
</comment>
<keyword evidence="8 9" id="KW-0539">Nucleus</keyword>
<dbReference type="GO" id="GO:0031080">
    <property type="term" value="C:nuclear pore outer ring"/>
    <property type="evidence" value="ECO:0007669"/>
    <property type="project" value="TreeGrafter"/>
</dbReference>
<dbReference type="PANTHER" id="PTHR13373">
    <property type="entry name" value="FROUNT PROTEIN-RELATED"/>
    <property type="match status" value="1"/>
</dbReference>
<keyword evidence="5 9" id="KW-0653">Protein transport</keyword>
<keyword evidence="7 9" id="KW-0906">Nuclear pore complex</keyword>